<keyword evidence="2" id="KW-1185">Reference proteome</keyword>
<name>A0A1R1PNG4_ZANCU</name>
<gene>
    <name evidence="1" type="ORF">AX774_g4004</name>
</gene>
<dbReference type="AlphaFoldDB" id="A0A1R1PNG4"/>
<reference evidence="2" key="1">
    <citation type="submission" date="2017-01" db="EMBL/GenBank/DDBJ databases">
        <authorList>
            <person name="Wang Y."/>
            <person name="White M."/>
            <person name="Kvist S."/>
            <person name="Moncalvo J.-M."/>
        </authorList>
    </citation>
    <scope>NUCLEOTIDE SEQUENCE [LARGE SCALE GENOMIC DNA]</scope>
    <source>
        <strain evidence="2">COL-18-3</strain>
    </source>
</reference>
<accession>A0A1R1PNG4</accession>
<comment type="caution">
    <text evidence="1">The sequence shown here is derived from an EMBL/GenBank/DDBJ whole genome shotgun (WGS) entry which is preliminary data.</text>
</comment>
<sequence length="103" mass="11927">MEAQANTTDPNTTPTSLGDVECSSLKLCIWTNFNQRIWAWPVKGNTFVCIPVCCWVSFYVYHVTCRDKHFRVYFDKKEFLLYQVGGTNHDYDYISGSNSCHRG</sequence>
<dbReference type="EMBL" id="LSSK01000648">
    <property type="protein sequence ID" value="OMH82509.1"/>
    <property type="molecule type" value="Genomic_DNA"/>
</dbReference>
<evidence type="ECO:0000313" key="2">
    <source>
        <dbReference type="Proteomes" id="UP000188320"/>
    </source>
</evidence>
<dbReference type="Proteomes" id="UP000188320">
    <property type="component" value="Unassembled WGS sequence"/>
</dbReference>
<evidence type="ECO:0000313" key="1">
    <source>
        <dbReference type="EMBL" id="OMH82509.1"/>
    </source>
</evidence>
<organism evidence="1 2">
    <name type="scientific">Zancudomyces culisetae</name>
    <name type="common">Gut fungus</name>
    <name type="synonym">Smittium culisetae</name>
    <dbReference type="NCBI Taxonomy" id="1213189"/>
    <lineage>
        <taxon>Eukaryota</taxon>
        <taxon>Fungi</taxon>
        <taxon>Fungi incertae sedis</taxon>
        <taxon>Zoopagomycota</taxon>
        <taxon>Kickxellomycotina</taxon>
        <taxon>Harpellomycetes</taxon>
        <taxon>Harpellales</taxon>
        <taxon>Legeriomycetaceae</taxon>
        <taxon>Zancudomyces</taxon>
    </lineage>
</organism>
<protein>
    <submittedName>
        <fullName evidence="1">Uncharacterized protein</fullName>
    </submittedName>
</protein>
<proteinExistence type="predicted"/>